<dbReference type="Gene3D" id="3.40.50.300">
    <property type="entry name" value="P-loop containing nucleotide triphosphate hydrolases"/>
    <property type="match status" value="1"/>
</dbReference>
<evidence type="ECO:0000256" key="2">
    <source>
        <dbReference type="ARBA" id="ARBA00022448"/>
    </source>
</evidence>
<proteinExistence type="inferred from homology"/>
<dbReference type="GO" id="GO:0015807">
    <property type="term" value="P:L-amino acid transport"/>
    <property type="evidence" value="ECO:0007669"/>
    <property type="project" value="TreeGrafter"/>
</dbReference>
<sequence>VGLVGLNGHGKSTLFRTITGLVDWQNGSIMLNGVQIGGQRTQGPGRMTHRIARQGVALMPQGDAMFIGLTVR</sequence>
<keyword evidence="2" id="KW-0813">Transport</keyword>
<dbReference type="EMBL" id="UINC01042265">
    <property type="protein sequence ID" value="SVB44650.1"/>
    <property type="molecule type" value="Genomic_DNA"/>
</dbReference>
<protein>
    <recommendedName>
        <fullName evidence="4">ABC transporter domain-containing protein</fullName>
    </recommendedName>
</protein>
<dbReference type="GO" id="GO:0015658">
    <property type="term" value="F:branched-chain amino acid transmembrane transporter activity"/>
    <property type="evidence" value="ECO:0007669"/>
    <property type="project" value="TreeGrafter"/>
</dbReference>
<comment type="similarity">
    <text evidence="1">Belongs to the ABC transporter superfamily.</text>
</comment>
<reference evidence="5" key="1">
    <citation type="submission" date="2018-05" db="EMBL/GenBank/DDBJ databases">
        <authorList>
            <person name="Lanie J.A."/>
            <person name="Ng W.-L."/>
            <person name="Kazmierczak K.M."/>
            <person name="Andrzejewski T.M."/>
            <person name="Davidsen T.M."/>
            <person name="Wayne K.J."/>
            <person name="Tettelin H."/>
            <person name="Glass J.I."/>
            <person name="Rusch D."/>
            <person name="Podicherti R."/>
            <person name="Tsui H.-C.T."/>
            <person name="Winkler M.E."/>
        </authorList>
    </citation>
    <scope>NUCLEOTIDE SEQUENCE</scope>
</reference>
<dbReference type="GO" id="GO:0016887">
    <property type="term" value="F:ATP hydrolysis activity"/>
    <property type="evidence" value="ECO:0007669"/>
    <property type="project" value="InterPro"/>
</dbReference>
<evidence type="ECO:0000256" key="3">
    <source>
        <dbReference type="ARBA" id="ARBA00022970"/>
    </source>
</evidence>
<dbReference type="GO" id="GO:0005524">
    <property type="term" value="F:ATP binding"/>
    <property type="evidence" value="ECO:0007669"/>
    <property type="project" value="InterPro"/>
</dbReference>
<dbReference type="SUPFAM" id="SSF52540">
    <property type="entry name" value="P-loop containing nucleoside triphosphate hydrolases"/>
    <property type="match status" value="1"/>
</dbReference>
<dbReference type="PANTHER" id="PTHR43820">
    <property type="entry name" value="HIGH-AFFINITY BRANCHED-CHAIN AMINO ACID TRANSPORT ATP-BINDING PROTEIN LIVF"/>
    <property type="match status" value="1"/>
</dbReference>
<dbReference type="AlphaFoldDB" id="A0A382E1R0"/>
<dbReference type="InterPro" id="IPR027417">
    <property type="entry name" value="P-loop_NTPase"/>
</dbReference>
<dbReference type="InterPro" id="IPR003439">
    <property type="entry name" value="ABC_transporter-like_ATP-bd"/>
</dbReference>
<feature type="non-terminal residue" evidence="5">
    <location>
        <position position="1"/>
    </location>
</feature>
<feature type="domain" description="ABC transporter" evidence="4">
    <location>
        <begin position="1"/>
        <end position="72"/>
    </location>
</feature>
<feature type="non-terminal residue" evidence="5">
    <location>
        <position position="72"/>
    </location>
</feature>
<evidence type="ECO:0000259" key="4">
    <source>
        <dbReference type="Pfam" id="PF00005"/>
    </source>
</evidence>
<evidence type="ECO:0000313" key="5">
    <source>
        <dbReference type="EMBL" id="SVB44650.1"/>
    </source>
</evidence>
<dbReference type="PANTHER" id="PTHR43820:SF4">
    <property type="entry name" value="HIGH-AFFINITY BRANCHED-CHAIN AMINO ACID TRANSPORT ATP-BINDING PROTEIN LIVF"/>
    <property type="match status" value="1"/>
</dbReference>
<evidence type="ECO:0000256" key="1">
    <source>
        <dbReference type="ARBA" id="ARBA00005417"/>
    </source>
</evidence>
<name>A0A382E1R0_9ZZZZ</name>
<gene>
    <name evidence="5" type="ORF">METZ01_LOCUS197504</name>
</gene>
<organism evidence="5">
    <name type="scientific">marine metagenome</name>
    <dbReference type="NCBI Taxonomy" id="408172"/>
    <lineage>
        <taxon>unclassified sequences</taxon>
        <taxon>metagenomes</taxon>
        <taxon>ecological metagenomes</taxon>
    </lineage>
</organism>
<dbReference type="InterPro" id="IPR052156">
    <property type="entry name" value="BCAA_Transport_ATP-bd_LivF"/>
</dbReference>
<accession>A0A382E1R0</accession>
<keyword evidence="3" id="KW-0029">Amino-acid transport</keyword>
<dbReference type="Pfam" id="PF00005">
    <property type="entry name" value="ABC_tran"/>
    <property type="match status" value="1"/>
</dbReference>